<dbReference type="InterPro" id="IPR051783">
    <property type="entry name" value="NAD(P)-dependent_oxidoreduct"/>
</dbReference>
<gene>
    <name evidence="2" type="ORF">EGI11_02035</name>
</gene>
<dbReference type="OrthoDB" id="9774199at2"/>
<accession>A0A3N0WZY3</accession>
<dbReference type="Gene3D" id="3.40.50.720">
    <property type="entry name" value="NAD(P)-binding Rossmann-like Domain"/>
    <property type="match status" value="1"/>
</dbReference>
<dbReference type="EMBL" id="RJUG01000001">
    <property type="protein sequence ID" value="ROI10696.1"/>
    <property type="molecule type" value="Genomic_DNA"/>
</dbReference>
<evidence type="ECO:0000259" key="1">
    <source>
        <dbReference type="Pfam" id="PF13460"/>
    </source>
</evidence>
<proteinExistence type="predicted"/>
<evidence type="ECO:0000313" key="3">
    <source>
        <dbReference type="Proteomes" id="UP000270224"/>
    </source>
</evidence>
<protein>
    <submittedName>
        <fullName evidence="2">SDR family oxidoreductase</fullName>
    </submittedName>
</protein>
<dbReference type="PANTHER" id="PTHR48079">
    <property type="entry name" value="PROTEIN YEEZ"/>
    <property type="match status" value="1"/>
</dbReference>
<sequence>MKILLTGGTGYIGKRLLIQLLEEGHHVVCSVRDKNRFGLKLFKDKIDQIEIIENDFLDESSLENIPKDIEAAYYLIHSMSSSDGDFEEKEKISADNFRRILEKTAVKQVIFLTGIINEEKLSKHLQSRKNVEEALQSSVYNLTSLRAGIIVGSGSASFEIIRDLVEKLPVMITPKWLNTKCQPIAIRNVMQFLVGVLGKEFTYNQNYDIAGTTVVTYKEMLLQYAEIRGLKRHIFTVPVMTPKLSSYWLYFVTSTSYSLAKNLVDSMKIDVVAKPNNLAEKLGIHLFSYEEAIRQAFDKIKQNDVLSSWFDSFTNQFHSRKVWQYLEVPTEGCFKDIRQEKVDDVEKSLDRIFSIGGKTGWYYADFLWKIRGLLDKIFGGVGLRRGRRNMSELEAGDSVDFWRVLYANREEKRLLLFAEMKLPGEAWLEFKIKNGVLHQEATFRPLGLSGRLYWYSVLPFHGLIFNGMLKKLAGK</sequence>
<dbReference type="PANTHER" id="PTHR48079:SF6">
    <property type="entry name" value="NAD(P)-BINDING DOMAIN-CONTAINING PROTEIN-RELATED"/>
    <property type="match status" value="1"/>
</dbReference>
<dbReference type="SUPFAM" id="SSF51735">
    <property type="entry name" value="NAD(P)-binding Rossmann-fold domains"/>
    <property type="match status" value="1"/>
</dbReference>
<feature type="domain" description="NAD(P)-binding" evidence="1">
    <location>
        <begin position="7"/>
        <end position="148"/>
    </location>
</feature>
<evidence type="ECO:0000313" key="2">
    <source>
        <dbReference type="EMBL" id="ROI10696.1"/>
    </source>
</evidence>
<organism evidence="2 3">
    <name type="scientific">Kaistella daneshvariae</name>
    <dbReference type="NCBI Taxonomy" id="2487074"/>
    <lineage>
        <taxon>Bacteria</taxon>
        <taxon>Pseudomonadati</taxon>
        <taxon>Bacteroidota</taxon>
        <taxon>Flavobacteriia</taxon>
        <taxon>Flavobacteriales</taxon>
        <taxon>Weeksellaceae</taxon>
        <taxon>Chryseobacterium group</taxon>
        <taxon>Kaistella</taxon>
    </lineage>
</organism>
<dbReference type="GO" id="GO:0005737">
    <property type="term" value="C:cytoplasm"/>
    <property type="evidence" value="ECO:0007669"/>
    <property type="project" value="TreeGrafter"/>
</dbReference>
<comment type="caution">
    <text evidence="2">The sequence shown here is derived from an EMBL/GenBank/DDBJ whole genome shotgun (WGS) entry which is preliminary data.</text>
</comment>
<dbReference type="InterPro" id="IPR021295">
    <property type="entry name" value="DUF2867"/>
</dbReference>
<dbReference type="Pfam" id="PF11066">
    <property type="entry name" value="DUF2867"/>
    <property type="match status" value="1"/>
</dbReference>
<name>A0A3N0WZY3_9FLAO</name>
<reference evidence="3" key="1">
    <citation type="submission" date="2018-11" db="EMBL/GenBank/DDBJ databases">
        <title>Proposal to divide the Flavobacteriaceae and reorganize its genera based on Amino Acid Identity values calculated from whole genome sequences.</title>
        <authorList>
            <person name="Nicholson A.C."/>
            <person name="Gulvik C.A."/>
            <person name="Whitney A.M."/>
            <person name="Humrighouse B.W."/>
            <person name="Bell M."/>
            <person name="Holmens B."/>
            <person name="Steigerwalt A."/>
            <person name="Villarma A."/>
            <person name="Sheth M."/>
            <person name="Batra D."/>
            <person name="Pryor J."/>
            <person name="Bernardet J.-F."/>
            <person name="Hugo C."/>
            <person name="Kampfer P."/>
            <person name="Newman J."/>
            <person name="Mcquiston J.R."/>
        </authorList>
    </citation>
    <scope>NUCLEOTIDE SEQUENCE [LARGE SCALE GENOMIC DNA]</scope>
    <source>
        <strain evidence="3">H3056</strain>
    </source>
</reference>
<dbReference type="InterPro" id="IPR036291">
    <property type="entry name" value="NAD(P)-bd_dom_sf"/>
</dbReference>
<dbReference type="AlphaFoldDB" id="A0A3N0WZY3"/>
<dbReference type="Proteomes" id="UP000270224">
    <property type="component" value="Unassembled WGS sequence"/>
</dbReference>
<dbReference type="Pfam" id="PF13460">
    <property type="entry name" value="NAD_binding_10"/>
    <property type="match status" value="1"/>
</dbReference>
<dbReference type="InterPro" id="IPR016040">
    <property type="entry name" value="NAD(P)-bd_dom"/>
</dbReference>
<dbReference type="GO" id="GO:0004029">
    <property type="term" value="F:aldehyde dehydrogenase (NAD+) activity"/>
    <property type="evidence" value="ECO:0007669"/>
    <property type="project" value="TreeGrafter"/>
</dbReference>
<dbReference type="RefSeq" id="WP_123264785.1">
    <property type="nucleotide sequence ID" value="NZ_RJUG01000001.1"/>
</dbReference>